<protein>
    <submittedName>
        <fullName evidence="2">Uncharacterized protein</fullName>
    </submittedName>
</protein>
<feature type="compositionally biased region" description="Basic and acidic residues" evidence="1">
    <location>
        <begin position="1"/>
        <end position="19"/>
    </location>
</feature>
<dbReference type="AlphaFoldDB" id="A0A5B7E1F7"/>
<name>A0A5B7E1F7_PORTR</name>
<dbReference type="EMBL" id="VSRR010001629">
    <property type="protein sequence ID" value="MPC26654.1"/>
    <property type="molecule type" value="Genomic_DNA"/>
</dbReference>
<accession>A0A5B7E1F7</accession>
<feature type="region of interest" description="Disordered" evidence="1">
    <location>
        <begin position="1"/>
        <end position="30"/>
    </location>
</feature>
<sequence>MWRDTRSWGDGTDERDKGDSPSIPDTLNRCPPNRLFLSKATAPFPPSSSFSLLTLPGTVTPERQTEVVLAPPYHVEREGPEEGTLHGCDRISPPRPPFTAIVIHTPYALTAPPAPHHRLAIHAALTILSAHLMAAFISDASTSIGRVNLPSASLTQDSNEIFHICNTDNVIPTNG</sequence>
<dbReference type="Proteomes" id="UP000324222">
    <property type="component" value="Unassembled WGS sequence"/>
</dbReference>
<proteinExistence type="predicted"/>
<keyword evidence="3" id="KW-1185">Reference proteome</keyword>
<gene>
    <name evidence="2" type="ORF">E2C01_019801</name>
</gene>
<reference evidence="2 3" key="1">
    <citation type="submission" date="2019-05" db="EMBL/GenBank/DDBJ databases">
        <title>Another draft genome of Portunus trituberculatus and its Hox gene families provides insights of decapod evolution.</title>
        <authorList>
            <person name="Jeong J.-H."/>
            <person name="Song I."/>
            <person name="Kim S."/>
            <person name="Choi T."/>
            <person name="Kim D."/>
            <person name="Ryu S."/>
            <person name="Kim W."/>
        </authorList>
    </citation>
    <scope>NUCLEOTIDE SEQUENCE [LARGE SCALE GENOMIC DNA]</scope>
    <source>
        <tissue evidence="2">Muscle</tissue>
    </source>
</reference>
<evidence type="ECO:0000313" key="3">
    <source>
        <dbReference type="Proteomes" id="UP000324222"/>
    </source>
</evidence>
<evidence type="ECO:0000256" key="1">
    <source>
        <dbReference type="SAM" id="MobiDB-lite"/>
    </source>
</evidence>
<organism evidence="2 3">
    <name type="scientific">Portunus trituberculatus</name>
    <name type="common">Swimming crab</name>
    <name type="synonym">Neptunus trituberculatus</name>
    <dbReference type="NCBI Taxonomy" id="210409"/>
    <lineage>
        <taxon>Eukaryota</taxon>
        <taxon>Metazoa</taxon>
        <taxon>Ecdysozoa</taxon>
        <taxon>Arthropoda</taxon>
        <taxon>Crustacea</taxon>
        <taxon>Multicrustacea</taxon>
        <taxon>Malacostraca</taxon>
        <taxon>Eumalacostraca</taxon>
        <taxon>Eucarida</taxon>
        <taxon>Decapoda</taxon>
        <taxon>Pleocyemata</taxon>
        <taxon>Brachyura</taxon>
        <taxon>Eubrachyura</taxon>
        <taxon>Portunoidea</taxon>
        <taxon>Portunidae</taxon>
        <taxon>Portuninae</taxon>
        <taxon>Portunus</taxon>
    </lineage>
</organism>
<comment type="caution">
    <text evidence="2">The sequence shown here is derived from an EMBL/GenBank/DDBJ whole genome shotgun (WGS) entry which is preliminary data.</text>
</comment>
<evidence type="ECO:0000313" key="2">
    <source>
        <dbReference type="EMBL" id="MPC26654.1"/>
    </source>
</evidence>